<reference evidence="2 3" key="1">
    <citation type="journal article" date="2023" name="Plants (Basel)">
        <title>Bridging the Gap: Combining Genomics and Transcriptomics Approaches to Understand Stylosanthes scabra, an Orphan Legume from the Brazilian Caatinga.</title>
        <authorList>
            <person name="Ferreira-Neto J.R.C."/>
            <person name="da Silva M.D."/>
            <person name="Binneck E."/>
            <person name="de Melo N.F."/>
            <person name="da Silva R.H."/>
            <person name="de Melo A.L.T.M."/>
            <person name="Pandolfi V."/>
            <person name="Bustamante F.O."/>
            <person name="Brasileiro-Vidal A.C."/>
            <person name="Benko-Iseppon A.M."/>
        </authorList>
    </citation>
    <scope>NUCLEOTIDE SEQUENCE [LARGE SCALE GENOMIC DNA]</scope>
    <source>
        <tissue evidence="2">Leaves</tissue>
    </source>
</reference>
<protein>
    <submittedName>
        <fullName evidence="2">Uncharacterized protein</fullName>
    </submittedName>
</protein>
<sequence length="166" mass="18918">MLGSCVVPSHVMVECVLKVCEIPFPSWLIGIEKGIRKAKEGIEEQKVHKRKPKSEKQGTVRSHSPIVRPHVSLEAFRDVSCQYSCDRTVLPRDRVGAKSKLQSLLTVQPHRVRRVRTVPSGRIKIKARNGISSFRARSKALERPNSTYMKEEQLKHNNTNFPLDQL</sequence>
<organism evidence="2 3">
    <name type="scientific">Stylosanthes scabra</name>
    <dbReference type="NCBI Taxonomy" id="79078"/>
    <lineage>
        <taxon>Eukaryota</taxon>
        <taxon>Viridiplantae</taxon>
        <taxon>Streptophyta</taxon>
        <taxon>Embryophyta</taxon>
        <taxon>Tracheophyta</taxon>
        <taxon>Spermatophyta</taxon>
        <taxon>Magnoliopsida</taxon>
        <taxon>eudicotyledons</taxon>
        <taxon>Gunneridae</taxon>
        <taxon>Pentapetalae</taxon>
        <taxon>rosids</taxon>
        <taxon>fabids</taxon>
        <taxon>Fabales</taxon>
        <taxon>Fabaceae</taxon>
        <taxon>Papilionoideae</taxon>
        <taxon>50 kb inversion clade</taxon>
        <taxon>dalbergioids sensu lato</taxon>
        <taxon>Dalbergieae</taxon>
        <taxon>Pterocarpus clade</taxon>
        <taxon>Stylosanthes</taxon>
    </lineage>
</organism>
<feature type="region of interest" description="Disordered" evidence="1">
    <location>
        <begin position="42"/>
        <end position="63"/>
    </location>
</feature>
<accession>A0ABU6UHP8</accession>
<keyword evidence="3" id="KW-1185">Reference proteome</keyword>
<proteinExistence type="predicted"/>
<dbReference type="Proteomes" id="UP001341840">
    <property type="component" value="Unassembled WGS sequence"/>
</dbReference>
<evidence type="ECO:0000313" key="3">
    <source>
        <dbReference type="Proteomes" id="UP001341840"/>
    </source>
</evidence>
<gene>
    <name evidence="2" type="ORF">PIB30_052738</name>
</gene>
<evidence type="ECO:0000313" key="2">
    <source>
        <dbReference type="EMBL" id="MED6160579.1"/>
    </source>
</evidence>
<name>A0ABU6UHP8_9FABA</name>
<comment type="caution">
    <text evidence="2">The sequence shown here is derived from an EMBL/GenBank/DDBJ whole genome shotgun (WGS) entry which is preliminary data.</text>
</comment>
<evidence type="ECO:0000256" key="1">
    <source>
        <dbReference type="SAM" id="MobiDB-lite"/>
    </source>
</evidence>
<dbReference type="EMBL" id="JASCZI010121214">
    <property type="protein sequence ID" value="MED6160579.1"/>
    <property type="molecule type" value="Genomic_DNA"/>
</dbReference>